<protein>
    <submittedName>
        <fullName evidence="1">Uncharacterized protein</fullName>
    </submittedName>
</protein>
<keyword evidence="2" id="KW-1185">Reference proteome</keyword>
<gene>
    <name evidence="1" type="ORF">NE237_019600</name>
</gene>
<dbReference type="AlphaFoldDB" id="A0A9Q0K2N8"/>
<organism evidence="1 2">
    <name type="scientific">Protea cynaroides</name>
    <dbReference type="NCBI Taxonomy" id="273540"/>
    <lineage>
        <taxon>Eukaryota</taxon>
        <taxon>Viridiplantae</taxon>
        <taxon>Streptophyta</taxon>
        <taxon>Embryophyta</taxon>
        <taxon>Tracheophyta</taxon>
        <taxon>Spermatophyta</taxon>
        <taxon>Magnoliopsida</taxon>
        <taxon>Proteales</taxon>
        <taxon>Proteaceae</taxon>
        <taxon>Protea</taxon>
    </lineage>
</organism>
<proteinExistence type="predicted"/>
<evidence type="ECO:0000313" key="2">
    <source>
        <dbReference type="Proteomes" id="UP001141806"/>
    </source>
</evidence>
<comment type="caution">
    <text evidence="1">The sequence shown here is derived from an EMBL/GenBank/DDBJ whole genome shotgun (WGS) entry which is preliminary data.</text>
</comment>
<sequence length="112" mass="12724">MFHVGWLPQDQAYVQGLTDSDLEDDLFIDIMRVRLQITTSSQSAFSLLLILLVSLQGEAKTVDKEVRYRALKQRLAEAVKQRVKAIGRDADLRHKIAKRMEKNIALKAGSSR</sequence>
<reference evidence="1" key="1">
    <citation type="journal article" date="2023" name="Plant J.">
        <title>The genome of the king protea, Protea cynaroides.</title>
        <authorList>
            <person name="Chang J."/>
            <person name="Duong T.A."/>
            <person name="Schoeman C."/>
            <person name="Ma X."/>
            <person name="Roodt D."/>
            <person name="Barker N."/>
            <person name="Li Z."/>
            <person name="Van de Peer Y."/>
            <person name="Mizrachi E."/>
        </authorList>
    </citation>
    <scope>NUCLEOTIDE SEQUENCE</scope>
    <source>
        <tissue evidence="1">Young leaves</tissue>
    </source>
</reference>
<name>A0A9Q0K2N8_9MAGN</name>
<dbReference type="EMBL" id="JAMYWD010000009">
    <property type="protein sequence ID" value="KAJ4959690.1"/>
    <property type="molecule type" value="Genomic_DNA"/>
</dbReference>
<evidence type="ECO:0000313" key="1">
    <source>
        <dbReference type="EMBL" id="KAJ4959690.1"/>
    </source>
</evidence>
<dbReference type="Proteomes" id="UP001141806">
    <property type="component" value="Unassembled WGS sequence"/>
</dbReference>
<accession>A0A9Q0K2N8</accession>